<feature type="compositionally biased region" description="Basic and acidic residues" evidence="1">
    <location>
        <begin position="17"/>
        <end position="30"/>
    </location>
</feature>
<protein>
    <submittedName>
        <fullName evidence="2">Uncharacterized protein</fullName>
    </submittedName>
</protein>
<evidence type="ECO:0000313" key="2">
    <source>
        <dbReference type="EMBL" id="RWR89570.1"/>
    </source>
</evidence>
<dbReference type="Proteomes" id="UP000283530">
    <property type="component" value="Unassembled WGS sequence"/>
</dbReference>
<organism evidence="2 3">
    <name type="scientific">Cinnamomum micranthum f. kanehirae</name>
    <dbReference type="NCBI Taxonomy" id="337451"/>
    <lineage>
        <taxon>Eukaryota</taxon>
        <taxon>Viridiplantae</taxon>
        <taxon>Streptophyta</taxon>
        <taxon>Embryophyta</taxon>
        <taxon>Tracheophyta</taxon>
        <taxon>Spermatophyta</taxon>
        <taxon>Magnoliopsida</taxon>
        <taxon>Magnoliidae</taxon>
        <taxon>Laurales</taxon>
        <taxon>Lauraceae</taxon>
        <taxon>Cinnamomum</taxon>
    </lineage>
</organism>
<comment type="caution">
    <text evidence="2">The sequence shown here is derived from an EMBL/GenBank/DDBJ whole genome shotgun (WGS) entry which is preliminary data.</text>
</comment>
<feature type="compositionally biased region" description="Polar residues" evidence="1">
    <location>
        <begin position="1"/>
        <end position="16"/>
    </location>
</feature>
<keyword evidence="3" id="KW-1185">Reference proteome</keyword>
<feature type="region of interest" description="Disordered" evidence="1">
    <location>
        <begin position="1"/>
        <end position="35"/>
    </location>
</feature>
<dbReference type="EMBL" id="QPKB01000007">
    <property type="protein sequence ID" value="RWR89570.1"/>
    <property type="molecule type" value="Genomic_DNA"/>
</dbReference>
<reference evidence="2 3" key="1">
    <citation type="journal article" date="2019" name="Nat. Plants">
        <title>Stout camphor tree genome fills gaps in understanding of flowering plant genome evolution.</title>
        <authorList>
            <person name="Chaw S.M."/>
            <person name="Liu Y.C."/>
            <person name="Wu Y.W."/>
            <person name="Wang H.Y."/>
            <person name="Lin C.I."/>
            <person name="Wu C.S."/>
            <person name="Ke H.M."/>
            <person name="Chang L.Y."/>
            <person name="Hsu C.Y."/>
            <person name="Yang H.T."/>
            <person name="Sudianto E."/>
            <person name="Hsu M.H."/>
            <person name="Wu K.P."/>
            <person name="Wang L.N."/>
            <person name="Leebens-Mack J.H."/>
            <person name="Tsai I.J."/>
        </authorList>
    </citation>
    <scope>NUCLEOTIDE SEQUENCE [LARGE SCALE GENOMIC DNA]</scope>
    <source>
        <strain evidence="3">cv. Chaw 1501</strain>
        <tissue evidence="2">Young leaves</tissue>
    </source>
</reference>
<dbReference type="OrthoDB" id="1679286at2759"/>
<gene>
    <name evidence="2" type="ORF">CKAN_01863400</name>
</gene>
<proteinExistence type="predicted"/>
<dbReference type="AlphaFoldDB" id="A0A3S3QTZ9"/>
<name>A0A3S3QTZ9_9MAGN</name>
<evidence type="ECO:0000256" key="1">
    <source>
        <dbReference type="SAM" id="MobiDB-lite"/>
    </source>
</evidence>
<accession>A0A3S3QTZ9</accession>
<evidence type="ECO:0000313" key="3">
    <source>
        <dbReference type="Proteomes" id="UP000283530"/>
    </source>
</evidence>
<sequence length="103" mass="11792">MGNCITKKNNLIQANETHQHQPTHDPKERTNQQSSVVRIKVRMRMEELRELISRADVKKGGEAEIGHLIMQQCLRGNCHAAIADDGQQDIPRDVKRLETIKEI</sequence>